<dbReference type="RefSeq" id="WP_051597453.1">
    <property type="nucleotide sequence ID" value="NZ_ARYJ01000004.1"/>
</dbReference>
<dbReference type="STRING" id="1280952.HJA_06677"/>
<dbReference type="InterPro" id="IPR029063">
    <property type="entry name" value="SAM-dependent_MTases_sf"/>
</dbReference>
<evidence type="ECO:0000313" key="3">
    <source>
        <dbReference type="Proteomes" id="UP000024816"/>
    </source>
</evidence>
<comment type="caution">
    <text evidence="2">The sequence shown here is derived from an EMBL/GenBank/DDBJ whole genome shotgun (WGS) entry which is preliminary data.</text>
</comment>
<dbReference type="eggNOG" id="COG2226">
    <property type="taxonomic scope" value="Bacteria"/>
</dbReference>
<gene>
    <name evidence="2" type="ORF">HJA_06677</name>
</gene>
<name>A0A059FEB6_9PROT</name>
<evidence type="ECO:0000259" key="1">
    <source>
        <dbReference type="Pfam" id="PF13649"/>
    </source>
</evidence>
<reference evidence="2 3" key="1">
    <citation type="journal article" date="2014" name="Antonie Van Leeuwenhoek">
        <title>Hyphomonas beringensis sp. nov. and Hyphomonas chukchiensis sp. nov., isolated from surface seawater of the Bering Sea and Chukchi Sea.</title>
        <authorList>
            <person name="Li C."/>
            <person name="Lai Q."/>
            <person name="Li G."/>
            <person name="Dong C."/>
            <person name="Wang J."/>
            <person name="Liao Y."/>
            <person name="Shao Z."/>
        </authorList>
    </citation>
    <scope>NUCLEOTIDE SEQUENCE [LARGE SCALE GENOMIC DNA]</scope>
    <source>
        <strain evidence="2 3">VP2</strain>
    </source>
</reference>
<protein>
    <recommendedName>
        <fullName evidence="1">Methyltransferase domain-containing protein</fullName>
    </recommendedName>
</protein>
<dbReference type="Pfam" id="PF13649">
    <property type="entry name" value="Methyltransf_25"/>
    <property type="match status" value="1"/>
</dbReference>
<dbReference type="Gene3D" id="3.40.50.150">
    <property type="entry name" value="Vaccinia Virus protein VP39"/>
    <property type="match status" value="1"/>
</dbReference>
<organism evidence="2 3">
    <name type="scientific">Hyphomonas jannaschiana VP2</name>
    <dbReference type="NCBI Taxonomy" id="1280952"/>
    <lineage>
        <taxon>Bacteria</taxon>
        <taxon>Pseudomonadati</taxon>
        <taxon>Pseudomonadota</taxon>
        <taxon>Alphaproteobacteria</taxon>
        <taxon>Hyphomonadales</taxon>
        <taxon>Hyphomonadaceae</taxon>
        <taxon>Hyphomonas</taxon>
    </lineage>
</organism>
<keyword evidence="3" id="KW-1185">Reference proteome</keyword>
<accession>A0A059FEB6</accession>
<dbReference type="PATRIC" id="fig|1280952.3.peg.1323"/>
<dbReference type="AlphaFoldDB" id="A0A059FEB6"/>
<dbReference type="SUPFAM" id="SSF53335">
    <property type="entry name" value="S-adenosyl-L-methionine-dependent methyltransferases"/>
    <property type="match status" value="1"/>
</dbReference>
<feature type="domain" description="Methyltransferase" evidence="1">
    <location>
        <begin position="51"/>
        <end position="147"/>
    </location>
</feature>
<sequence>MTPPTRPVMAAFNADQAPTYDDRFAQMSAIRDMMHLVARAEFARLPADARILIAGAGTGAEVRTLAAVFPEMRFALIDPSGPMLDVARTHAETEGFASRCSFHIGYVEDVDETGFDGATSLLVSHFLTDAAGRTAYFRSIAGRLVPGAPLFNADLCADRSDTGFPRLLETWLNMTALTGMTAEGRAHYANTFGQDFAVHGPSEVEGMLENAGFARPVQCLQAGLIRGWMTAKV</sequence>
<proteinExistence type="predicted"/>
<dbReference type="InterPro" id="IPR041698">
    <property type="entry name" value="Methyltransf_25"/>
</dbReference>
<dbReference type="Proteomes" id="UP000024816">
    <property type="component" value="Unassembled WGS sequence"/>
</dbReference>
<dbReference type="EMBL" id="ARYJ01000004">
    <property type="protein sequence ID" value="KCZ88959.1"/>
    <property type="molecule type" value="Genomic_DNA"/>
</dbReference>
<evidence type="ECO:0000313" key="2">
    <source>
        <dbReference type="EMBL" id="KCZ88959.1"/>
    </source>
</evidence>